<feature type="chain" id="PRO_5012936897" evidence="5">
    <location>
        <begin position="25"/>
        <end position="525"/>
    </location>
</feature>
<dbReference type="InterPro" id="IPR000914">
    <property type="entry name" value="SBP_5_dom"/>
</dbReference>
<dbReference type="Pfam" id="PF00496">
    <property type="entry name" value="SBP_bac_5"/>
    <property type="match status" value="1"/>
</dbReference>
<dbReference type="EMBL" id="FWPT01000002">
    <property type="protein sequence ID" value="SMA37320.1"/>
    <property type="molecule type" value="Genomic_DNA"/>
</dbReference>
<evidence type="ECO:0000313" key="8">
    <source>
        <dbReference type="Proteomes" id="UP000196573"/>
    </source>
</evidence>
<dbReference type="PANTHER" id="PTHR30290">
    <property type="entry name" value="PERIPLASMIC BINDING COMPONENT OF ABC TRANSPORTER"/>
    <property type="match status" value="1"/>
</dbReference>
<comment type="similarity">
    <text evidence="2">Belongs to the bacterial solute-binding protein 5 family.</text>
</comment>
<comment type="subcellular location">
    <subcellularLocation>
        <location evidence="1">Cell envelope</location>
    </subcellularLocation>
</comment>
<dbReference type="Gene3D" id="3.40.190.10">
    <property type="entry name" value="Periplasmic binding protein-like II"/>
    <property type="match status" value="1"/>
</dbReference>
<gene>
    <name evidence="7" type="primary">mppA</name>
    <name evidence="7" type="ORF">EHSB41UT_00719</name>
</gene>
<sequence>MKYQSGFKVLGFLVCLITAYAALAGGDPVVRALPGKPVSLDPHKFQSNAEALIDKDLYEGLTVQDEFGNPVPGMAKSWEVSEDGRIWTFHMRDDVVWSDGKPITASDFYYSFQRLANPAIKSPHRFYLDIAGLHNSQAISKGDLDVSHLGVNAADDKTLVITLDHPAHWLPALLTFPAFLPVPEHIISTTESQRGEVWAETVGVAVSNGPYTLEGKEGGEWLLQKNPNYRDAAAVKSEQIIWKEYESITEQVEQFYMGNLHISSALPDHVRALFMADDARQVQSSRTLSTYYLLLNGEDKELSPDVRRALSLALDRNAIFPFGAAGDVAWELIPPWTEGMDANNEVEKLPQYQRDQLALNALKAAGVCEDKPIELKLLSTRSESQWKDSVLVQWARLPGVNVSIEKVEMQDYIRRMNEGDYQLAFGSWIAAYNDPSAFLVLGSRRLSPRALIGIDDGYYDEFVESMWRGGTRFYKDLQERLLLRDTLVPLAHPSNVHLVQPAIQGFVTKNPEGWVHSARLSLQPK</sequence>
<dbReference type="InterPro" id="IPR039424">
    <property type="entry name" value="SBP_5"/>
</dbReference>
<proteinExistence type="inferred from homology"/>
<dbReference type="Proteomes" id="UP000196573">
    <property type="component" value="Unassembled WGS sequence"/>
</dbReference>
<evidence type="ECO:0000256" key="5">
    <source>
        <dbReference type="SAM" id="SignalP"/>
    </source>
</evidence>
<dbReference type="GO" id="GO:0043190">
    <property type="term" value="C:ATP-binding cassette (ABC) transporter complex"/>
    <property type="evidence" value="ECO:0007669"/>
    <property type="project" value="InterPro"/>
</dbReference>
<dbReference type="Gene3D" id="3.10.105.10">
    <property type="entry name" value="Dipeptide-binding Protein, Domain 3"/>
    <property type="match status" value="1"/>
</dbReference>
<dbReference type="PANTHER" id="PTHR30290:SF10">
    <property type="entry name" value="PERIPLASMIC OLIGOPEPTIDE-BINDING PROTEIN-RELATED"/>
    <property type="match status" value="1"/>
</dbReference>
<reference evidence="7 8" key="1">
    <citation type="submission" date="2017-03" db="EMBL/GenBank/DDBJ databases">
        <authorList>
            <person name="Afonso C.L."/>
            <person name="Miller P.J."/>
            <person name="Scott M.A."/>
            <person name="Spackman E."/>
            <person name="Goraichik I."/>
            <person name="Dimitrov K.M."/>
            <person name="Suarez D.L."/>
            <person name="Swayne D.E."/>
        </authorList>
    </citation>
    <scope>NUCLEOTIDE SEQUENCE [LARGE SCALE GENOMIC DNA]</scope>
    <source>
        <strain evidence="7">SB41UT1</strain>
    </source>
</reference>
<dbReference type="CDD" id="cd08504">
    <property type="entry name" value="PBP2_OppA"/>
    <property type="match status" value="1"/>
</dbReference>
<evidence type="ECO:0000313" key="7">
    <source>
        <dbReference type="EMBL" id="SMA37320.1"/>
    </source>
</evidence>
<keyword evidence="3" id="KW-0813">Transport</keyword>
<evidence type="ECO:0000259" key="6">
    <source>
        <dbReference type="Pfam" id="PF00496"/>
    </source>
</evidence>
<dbReference type="Gene3D" id="3.90.76.10">
    <property type="entry name" value="Dipeptide-binding Protein, Domain 1"/>
    <property type="match status" value="1"/>
</dbReference>
<dbReference type="FunFam" id="3.90.76.10:FF:000001">
    <property type="entry name" value="Oligopeptide ABC transporter substrate-binding protein"/>
    <property type="match status" value="1"/>
</dbReference>
<evidence type="ECO:0000256" key="4">
    <source>
        <dbReference type="ARBA" id="ARBA00022729"/>
    </source>
</evidence>
<dbReference type="OrthoDB" id="9801912at2"/>
<keyword evidence="4 5" id="KW-0732">Signal</keyword>
<dbReference type="PIRSF" id="PIRSF002741">
    <property type="entry name" value="MppA"/>
    <property type="match status" value="1"/>
</dbReference>
<name>A0A1X7AF97_9GAMM</name>
<dbReference type="AlphaFoldDB" id="A0A1X7AF97"/>
<feature type="signal peptide" evidence="5">
    <location>
        <begin position="1"/>
        <end position="24"/>
    </location>
</feature>
<dbReference type="RefSeq" id="WP_087107013.1">
    <property type="nucleotide sequence ID" value="NZ_CBCSCN010000014.1"/>
</dbReference>
<dbReference type="GO" id="GO:1904680">
    <property type="term" value="F:peptide transmembrane transporter activity"/>
    <property type="evidence" value="ECO:0007669"/>
    <property type="project" value="TreeGrafter"/>
</dbReference>
<feature type="domain" description="Solute-binding protein family 5" evidence="6">
    <location>
        <begin position="69"/>
        <end position="440"/>
    </location>
</feature>
<protein>
    <submittedName>
        <fullName evidence="7">Periplasmic murein peptide-binding protein</fullName>
    </submittedName>
</protein>
<dbReference type="GO" id="GO:0015833">
    <property type="term" value="P:peptide transport"/>
    <property type="evidence" value="ECO:0007669"/>
    <property type="project" value="TreeGrafter"/>
</dbReference>
<evidence type="ECO:0000256" key="1">
    <source>
        <dbReference type="ARBA" id="ARBA00004196"/>
    </source>
</evidence>
<dbReference type="InterPro" id="IPR030678">
    <property type="entry name" value="Peptide/Ni-bd"/>
</dbReference>
<organism evidence="7 8">
    <name type="scientific">Parendozoicomonas haliclonae</name>
    <dbReference type="NCBI Taxonomy" id="1960125"/>
    <lineage>
        <taxon>Bacteria</taxon>
        <taxon>Pseudomonadati</taxon>
        <taxon>Pseudomonadota</taxon>
        <taxon>Gammaproteobacteria</taxon>
        <taxon>Oceanospirillales</taxon>
        <taxon>Endozoicomonadaceae</taxon>
        <taxon>Parendozoicomonas</taxon>
    </lineage>
</organism>
<evidence type="ECO:0000256" key="2">
    <source>
        <dbReference type="ARBA" id="ARBA00005695"/>
    </source>
</evidence>
<dbReference type="SUPFAM" id="SSF53850">
    <property type="entry name" value="Periplasmic binding protein-like II"/>
    <property type="match status" value="1"/>
</dbReference>
<accession>A0A1X7AF97</accession>
<keyword evidence="8" id="KW-1185">Reference proteome</keyword>
<dbReference type="GO" id="GO:0030288">
    <property type="term" value="C:outer membrane-bounded periplasmic space"/>
    <property type="evidence" value="ECO:0007669"/>
    <property type="project" value="UniProtKB-ARBA"/>
</dbReference>
<evidence type="ECO:0000256" key="3">
    <source>
        <dbReference type="ARBA" id="ARBA00022448"/>
    </source>
</evidence>